<name>A0A3D9XT05_PARVE</name>
<dbReference type="InterPro" id="IPR000182">
    <property type="entry name" value="GNAT_dom"/>
</dbReference>
<proteinExistence type="inferred from homology"/>
<sequence length="241" mass="26128">MLAASAYPVPMIVGRTAAGINLPRKLTDRCIRPYKSKMSRGDQTRDGNSRKMNKRAARHSECKVRNFLKALPISDGAVAVRVMSHADAEAYASGTDDALVRRFAHLPLENYTPQVVHNLIQGAIADGLRDGTLAVLTISNASSDSFLGSLVFFDVTSDDAEIGYWVAPEHRGRRVSGRALMLAMEIGRKLGLKKLRARTVQNNPASGKVLLGVGFEQVGNPLPQVAPSGKTEMSVNYLVEL</sequence>
<evidence type="ECO:0000256" key="1">
    <source>
        <dbReference type="ARBA" id="ARBA00022679"/>
    </source>
</evidence>
<accession>A0A3D9XT05</accession>
<dbReference type="AlphaFoldDB" id="A0A3D9XT05"/>
<evidence type="ECO:0000313" key="6">
    <source>
        <dbReference type="EMBL" id="REF73570.1"/>
    </source>
</evidence>
<dbReference type="Proteomes" id="UP000256941">
    <property type="component" value="Unassembled WGS sequence"/>
</dbReference>
<dbReference type="CDD" id="cd04301">
    <property type="entry name" value="NAT_SF"/>
    <property type="match status" value="1"/>
</dbReference>
<dbReference type="InterPro" id="IPR016181">
    <property type="entry name" value="Acyl_CoA_acyltransferase"/>
</dbReference>
<keyword evidence="2" id="KW-0012">Acyltransferase</keyword>
<dbReference type="EMBL" id="QTUJ01000001">
    <property type="protein sequence ID" value="REF73570.1"/>
    <property type="molecule type" value="Genomic_DNA"/>
</dbReference>
<protein>
    <submittedName>
        <fullName evidence="6">RimJ/RimL family protein N-acetyltransferase</fullName>
    </submittedName>
</protein>
<comment type="similarity">
    <text evidence="3">Belongs to the acetyltransferase family. RimJ subfamily.</text>
</comment>
<keyword evidence="1 6" id="KW-0808">Transferase</keyword>
<dbReference type="GO" id="GO:0016747">
    <property type="term" value="F:acyltransferase activity, transferring groups other than amino-acyl groups"/>
    <property type="evidence" value="ECO:0007669"/>
    <property type="project" value="InterPro"/>
</dbReference>
<dbReference type="InterPro" id="IPR051531">
    <property type="entry name" value="N-acetyltransferase"/>
</dbReference>
<dbReference type="PANTHER" id="PTHR43792">
    <property type="entry name" value="GNAT FAMILY, PUTATIVE (AFU_ORTHOLOGUE AFUA_3G00765)-RELATED-RELATED"/>
    <property type="match status" value="1"/>
</dbReference>
<feature type="region of interest" description="Disordered" evidence="4">
    <location>
        <begin position="35"/>
        <end position="58"/>
    </location>
</feature>
<dbReference type="Pfam" id="PF13302">
    <property type="entry name" value="Acetyltransf_3"/>
    <property type="match status" value="1"/>
</dbReference>
<evidence type="ECO:0000256" key="2">
    <source>
        <dbReference type="ARBA" id="ARBA00023315"/>
    </source>
</evidence>
<evidence type="ECO:0000256" key="3">
    <source>
        <dbReference type="ARBA" id="ARBA00038502"/>
    </source>
</evidence>
<evidence type="ECO:0000259" key="5">
    <source>
        <dbReference type="PROSITE" id="PS51186"/>
    </source>
</evidence>
<evidence type="ECO:0000313" key="7">
    <source>
        <dbReference type="Proteomes" id="UP000256941"/>
    </source>
</evidence>
<gene>
    <name evidence="6" type="ORF">BDD41_2137</name>
</gene>
<organism evidence="6 7">
    <name type="scientific">Paracoccus versutus</name>
    <name type="common">Thiobacillus versutus</name>
    <dbReference type="NCBI Taxonomy" id="34007"/>
    <lineage>
        <taxon>Bacteria</taxon>
        <taxon>Pseudomonadati</taxon>
        <taxon>Pseudomonadota</taxon>
        <taxon>Alphaproteobacteria</taxon>
        <taxon>Rhodobacterales</taxon>
        <taxon>Paracoccaceae</taxon>
        <taxon>Paracoccus</taxon>
    </lineage>
</organism>
<feature type="domain" description="N-acetyltransferase" evidence="5">
    <location>
        <begin position="78"/>
        <end position="238"/>
    </location>
</feature>
<feature type="compositionally biased region" description="Basic and acidic residues" evidence="4">
    <location>
        <begin position="39"/>
        <end position="49"/>
    </location>
</feature>
<evidence type="ECO:0000256" key="4">
    <source>
        <dbReference type="SAM" id="MobiDB-lite"/>
    </source>
</evidence>
<dbReference type="PANTHER" id="PTHR43792:SF8">
    <property type="entry name" value="[RIBOSOMAL PROTEIN US5]-ALANINE N-ACETYLTRANSFERASE"/>
    <property type="match status" value="1"/>
</dbReference>
<reference evidence="6 7" key="1">
    <citation type="submission" date="2018-08" db="EMBL/GenBank/DDBJ databases">
        <title>Genomic Encyclopedia of Archaeal and Bacterial Type Strains, Phase II (KMG-II): from individual species to whole genera.</title>
        <authorList>
            <person name="Goeker M."/>
        </authorList>
    </citation>
    <scope>NUCLEOTIDE SEQUENCE [LARGE SCALE GENOMIC DNA]</scope>
    <source>
        <strain evidence="6 7">DSM 17099</strain>
    </source>
</reference>
<comment type="caution">
    <text evidence="6">The sequence shown here is derived from an EMBL/GenBank/DDBJ whole genome shotgun (WGS) entry which is preliminary data.</text>
</comment>
<dbReference type="Gene3D" id="3.40.630.30">
    <property type="match status" value="1"/>
</dbReference>
<dbReference type="SUPFAM" id="SSF55729">
    <property type="entry name" value="Acyl-CoA N-acyltransferases (Nat)"/>
    <property type="match status" value="1"/>
</dbReference>
<dbReference type="PROSITE" id="PS51186">
    <property type="entry name" value="GNAT"/>
    <property type="match status" value="1"/>
</dbReference>